<evidence type="ECO:0000313" key="2">
    <source>
        <dbReference type="Proteomes" id="UP000002696"/>
    </source>
</evidence>
<proteinExistence type="predicted"/>
<accession>D9QIA1</accession>
<dbReference type="BioCyc" id="BSUB633149:G1GM8-90-MONOMER"/>
<dbReference type="STRING" id="633149.Bresu_0089"/>
<dbReference type="EMBL" id="CP002102">
    <property type="protein sequence ID" value="ADK99403.1"/>
    <property type="molecule type" value="Genomic_DNA"/>
</dbReference>
<reference evidence="2" key="1">
    <citation type="journal article" date="2011" name="J. Bacteriol.">
        <title>Genome sequences of eight morphologically diverse alphaproteobacteria.</title>
        <authorList>
            <consortium name="US DOE Joint Genome Institute"/>
            <person name="Brown P.J."/>
            <person name="Kysela D.T."/>
            <person name="Buechlein A."/>
            <person name="Hemmerich C."/>
            <person name="Brun Y.V."/>
        </authorList>
    </citation>
    <scope>NUCLEOTIDE SEQUENCE [LARGE SCALE GENOMIC DNA]</scope>
    <source>
        <strain evidence="2">ATCC 15264 / DSM 4735 / LMG 14903 / NBRC 16000 / CB 81</strain>
    </source>
</reference>
<dbReference type="HOGENOM" id="CLU_2506237_0_0_5"/>
<gene>
    <name evidence="1" type="ordered locus">Bresu_0089</name>
</gene>
<dbReference type="InParanoid" id="D9QIA1"/>
<name>D9QIA1_BRESC</name>
<dbReference type="Proteomes" id="UP000002696">
    <property type="component" value="Chromosome"/>
</dbReference>
<dbReference type="KEGG" id="bsb:Bresu_0089"/>
<dbReference type="RefSeq" id="WP_013267508.1">
    <property type="nucleotide sequence ID" value="NC_014375.1"/>
</dbReference>
<evidence type="ECO:0000313" key="1">
    <source>
        <dbReference type="EMBL" id="ADK99403.1"/>
    </source>
</evidence>
<keyword evidence="2" id="KW-1185">Reference proteome</keyword>
<dbReference type="AlphaFoldDB" id="D9QIA1"/>
<sequence>MTSPQRTSIDQPAKRIIGAHHKIDGLVYERPEVMPPDPAVLSEERHERTFVRQQRARDVSWQNIAQQLQRCVLDVRRRHDPRWPG</sequence>
<protein>
    <submittedName>
        <fullName evidence="1">Uncharacterized protein</fullName>
    </submittedName>
</protein>
<organism evidence="1 2">
    <name type="scientific">Brevundimonas subvibrioides (strain ATCC 15264 / DSM 4735 / LMG 14903 / NBRC 16000 / CB 81)</name>
    <name type="common">Caulobacter subvibrioides</name>
    <dbReference type="NCBI Taxonomy" id="633149"/>
    <lineage>
        <taxon>Bacteria</taxon>
        <taxon>Pseudomonadati</taxon>
        <taxon>Pseudomonadota</taxon>
        <taxon>Alphaproteobacteria</taxon>
        <taxon>Caulobacterales</taxon>
        <taxon>Caulobacteraceae</taxon>
        <taxon>Brevundimonas</taxon>
    </lineage>
</organism>